<evidence type="ECO:0000313" key="2">
    <source>
        <dbReference type="Proteomes" id="UP001055072"/>
    </source>
</evidence>
<name>A0ACB8TMD9_9APHY</name>
<protein>
    <submittedName>
        <fullName evidence="1">Uncharacterized protein</fullName>
    </submittedName>
</protein>
<dbReference type="EMBL" id="MU274984">
    <property type="protein sequence ID" value="KAI0083181.1"/>
    <property type="molecule type" value="Genomic_DNA"/>
</dbReference>
<dbReference type="Proteomes" id="UP001055072">
    <property type="component" value="Unassembled WGS sequence"/>
</dbReference>
<sequence>MHRCIEFVSKVLRSLPTTALREVRLGLSWLTDSNWKVQGYGRRRRSGELEEFRLWRILDDALVELTALHSIRRDETKECANRLRTSRLQVVWLLNINFDGRQRGVSSGGLKRRWWLGCRGDKEVRSREREREKERVISIIRGYLSDFNTSGLLTFEDDMCM</sequence>
<gene>
    <name evidence="1" type="ORF">BDY19DRAFT_746085</name>
</gene>
<proteinExistence type="predicted"/>
<reference evidence="1" key="1">
    <citation type="journal article" date="2021" name="Environ. Microbiol.">
        <title>Gene family expansions and transcriptome signatures uncover fungal adaptations to wood decay.</title>
        <authorList>
            <person name="Hage H."/>
            <person name="Miyauchi S."/>
            <person name="Viragh M."/>
            <person name="Drula E."/>
            <person name="Min B."/>
            <person name="Chaduli D."/>
            <person name="Navarro D."/>
            <person name="Favel A."/>
            <person name="Norest M."/>
            <person name="Lesage-Meessen L."/>
            <person name="Balint B."/>
            <person name="Merenyi Z."/>
            <person name="de Eugenio L."/>
            <person name="Morin E."/>
            <person name="Martinez A.T."/>
            <person name="Baldrian P."/>
            <person name="Stursova M."/>
            <person name="Martinez M.J."/>
            <person name="Novotny C."/>
            <person name="Magnuson J.K."/>
            <person name="Spatafora J.W."/>
            <person name="Maurice S."/>
            <person name="Pangilinan J."/>
            <person name="Andreopoulos W."/>
            <person name="LaButti K."/>
            <person name="Hundley H."/>
            <person name="Na H."/>
            <person name="Kuo A."/>
            <person name="Barry K."/>
            <person name="Lipzen A."/>
            <person name="Henrissat B."/>
            <person name="Riley R."/>
            <person name="Ahrendt S."/>
            <person name="Nagy L.G."/>
            <person name="Grigoriev I.V."/>
            <person name="Martin F."/>
            <person name="Rosso M.N."/>
        </authorList>
    </citation>
    <scope>NUCLEOTIDE SEQUENCE</scope>
    <source>
        <strain evidence="1">CBS 384.51</strain>
    </source>
</reference>
<evidence type="ECO:0000313" key="1">
    <source>
        <dbReference type="EMBL" id="KAI0083181.1"/>
    </source>
</evidence>
<keyword evidence="2" id="KW-1185">Reference proteome</keyword>
<accession>A0ACB8TMD9</accession>
<comment type="caution">
    <text evidence="1">The sequence shown here is derived from an EMBL/GenBank/DDBJ whole genome shotgun (WGS) entry which is preliminary data.</text>
</comment>
<organism evidence="1 2">
    <name type="scientific">Irpex rosettiformis</name>
    <dbReference type="NCBI Taxonomy" id="378272"/>
    <lineage>
        <taxon>Eukaryota</taxon>
        <taxon>Fungi</taxon>
        <taxon>Dikarya</taxon>
        <taxon>Basidiomycota</taxon>
        <taxon>Agaricomycotina</taxon>
        <taxon>Agaricomycetes</taxon>
        <taxon>Polyporales</taxon>
        <taxon>Irpicaceae</taxon>
        <taxon>Irpex</taxon>
    </lineage>
</organism>